<dbReference type="InterPro" id="IPR009451">
    <property type="entry name" value="Metamine_DH_Hvc"/>
</dbReference>
<dbReference type="SUPFAM" id="SSF50969">
    <property type="entry name" value="YVTN repeat-like/Quinoprotein amine dehydrogenase"/>
    <property type="match status" value="1"/>
</dbReference>
<dbReference type="EMBL" id="CP132976">
    <property type="protein sequence ID" value="WMD18318.1"/>
    <property type="molecule type" value="Genomic_DNA"/>
</dbReference>
<dbReference type="Pfam" id="PF06433">
    <property type="entry name" value="Me-amine-dh_H"/>
    <property type="match status" value="1"/>
</dbReference>
<keyword evidence="7" id="KW-0560">Oxidoreductase</keyword>
<evidence type="ECO:0000256" key="3">
    <source>
        <dbReference type="ARBA" id="ARBA00022448"/>
    </source>
</evidence>
<keyword evidence="4 8" id="KW-0732">Signal</keyword>
<keyword evidence="10" id="KW-1185">Reference proteome</keyword>
<name>A0ABY9LVD0_9BURK</name>
<dbReference type="InterPro" id="IPR015943">
    <property type="entry name" value="WD40/YVTN_repeat-like_dom_sf"/>
</dbReference>
<keyword evidence="6" id="KW-0249">Electron transport</keyword>
<feature type="signal peptide" evidence="8">
    <location>
        <begin position="1"/>
        <end position="19"/>
    </location>
</feature>
<evidence type="ECO:0000313" key="9">
    <source>
        <dbReference type="EMBL" id="WMD18318.1"/>
    </source>
</evidence>
<comment type="subcellular location">
    <subcellularLocation>
        <location evidence="1">Periplasm</location>
    </subcellularLocation>
</comment>
<proteinExistence type="inferred from homology"/>
<evidence type="ECO:0000256" key="8">
    <source>
        <dbReference type="SAM" id="SignalP"/>
    </source>
</evidence>
<accession>A0ABY9LVD0</accession>
<sequence>MRRPFYAACLALACSSVNAQDLPSGIPLAETHNVSTLTDNPRRLWVLDTSFPAPQAAKVWILDGNSGQVEGMFNMGYWPNLGLSPDKLEVYSVDSFWEKHTRGARHDYLTTRNIRTLEVTSEVELPKGRALIVTNKPNFDVTPDGRFGLSFNLAPATTVSVIDLNKKAYLGEIPIPGCGLIFASAPSKFTSVCSDGTLQTVTFDIRGEAISSTTERTEAPVFDAEQDPVFEHAGLDRRNSKIYLISYGGRVVPIDLSGSAPKPEPSWSLQGDAEKAAHWRPGGWQIASFNPVTQRLYVLMHQGNAWTHKDPATELWVVDVTTRKVEQRLRLQDKTLSVAISLDAEPLLYTIAESNDIVIYNTIGQVVARQEKLGLSPLVLYVSGEH</sequence>
<evidence type="ECO:0000256" key="7">
    <source>
        <dbReference type="ARBA" id="ARBA00023002"/>
    </source>
</evidence>
<dbReference type="Proteomes" id="UP001234798">
    <property type="component" value="Chromosome"/>
</dbReference>
<dbReference type="RefSeq" id="WP_306937331.1">
    <property type="nucleotide sequence ID" value="NZ_CP132976.1"/>
</dbReference>
<evidence type="ECO:0000256" key="5">
    <source>
        <dbReference type="ARBA" id="ARBA00022764"/>
    </source>
</evidence>
<keyword evidence="3" id="KW-0813">Transport</keyword>
<evidence type="ECO:0000313" key="10">
    <source>
        <dbReference type="Proteomes" id="UP001234798"/>
    </source>
</evidence>
<protein>
    <submittedName>
        <fullName evidence="9">Amine dehydrogenase large subunit</fullName>
    </submittedName>
</protein>
<evidence type="ECO:0000256" key="1">
    <source>
        <dbReference type="ARBA" id="ARBA00004418"/>
    </source>
</evidence>
<organism evidence="9 10">
    <name type="scientific">Achromobacter seleniivolatilans</name>
    <dbReference type="NCBI Taxonomy" id="3047478"/>
    <lineage>
        <taxon>Bacteria</taxon>
        <taxon>Pseudomonadati</taxon>
        <taxon>Pseudomonadota</taxon>
        <taxon>Betaproteobacteria</taxon>
        <taxon>Burkholderiales</taxon>
        <taxon>Alcaligenaceae</taxon>
        <taxon>Achromobacter</taxon>
    </lineage>
</organism>
<keyword evidence="5" id="KW-0574">Periplasm</keyword>
<evidence type="ECO:0000256" key="6">
    <source>
        <dbReference type="ARBA" id="ARBA00022982"/>
    </source>
</evidence>
<feature type="chain" id="PRO_5045269351" evidence="8">
    <location>
        <begin position="20"/>
        <end position="386"/>
    </location>
</feature>
<gene>
    <name evidence="9" type="ORF">RAS12_16895</name>
</gene>
<dbReference type="InterPro" id="IPR011044">
    <property type="entry name" value="Quino_amine_DH_bsu"/>
</dbReference>
<dbReference type="Gene3D" id="2.130.10.10">
    <property type="entry name" value="YVTN repeat-like/Quinoprotein amine dehydrogenase"/>
    <property type="match status" value="1"/>
</dbReference>
<evidence type="ECO:0000256" key="4">
    <source>
        <dbReference type="ARBA" id="ARBA00022729"/>
    </source>
</evidence>
<reference evidence="9 10" key="1">
    <citation type="submission" date="2023-08" db="EMBL/GenBank/DDBJ databases">
        <title>Achromobacter seleniivolatilans sp. nov., isolated from seleniferous soil.</title>
        <authorList>
            <person name="Zhang S."/>
            <person name="Li K."/>
            <person name="Peng J."/>
            <person name="Zhao Q."/>
            <person name="Wang H."/>
            <person name="Guo Y."/>
        </authorList>
    </citation>
    <scope>NUCLEOTIDE SEQUENCE [LARGE SCALE GENOMIC DNA]</scope>
    <source>
        <strain evidence="9 10">R39</strain>
    </source>
</reference>
<evidence type="ECO:0000256" key="2">
    <source>
        <dbReference type="ARBA" id="ARBA00010548"/>
    </source>
</evidence>
<comment type="similarity">
    <text evidence="2">Belongs to the aromatic amine dehydrogenase heavy chain family.</text>
</comment>